<evidence type="ECO:0000313" key="1">
    <source>
        <dbReference type="EMBL" id="MPC70624.1"/>
    </source>
</evidence>
<dbReference type="Proteomes" id="UP000324222">
    <property type="component" value="Unassembled WGS sequence"/>
</dbReference>
<gene>
    <name evidence="1" type="ORF">E2C01_064878</name>
</gene>
<dbReference type="AlphaFoldDB" id="A0A5B7HQ92"/>
<keyword evidence="2" id="KW-1185">Reference proteome</keyword>
<protein>
    <submittedName>
        <fullName evidence="1">Uncharacterized protein</fullName>
    </submittedName>
</protein>
<dbReference type="EMBL" id="VSRR010031462">
    <property type="protein sequence ID" value="MPC70624.1"/>
    <property type="molecule type" value="Genomic_DNA"/>
</dbReference>
<comment type="caution">
    <text evidence="1">The sequence shown here is derived from an EMBL/GenBank/DDBJ whole genome shotgun (WGS) entry which is preliminary data.</text>
</comment>
<proteinExistence type="predicted"/>
<name>A0A5B7HQ92_PORTR</name>
<organism evidence="1 2">
    <name type="scientific">Portunus trituberculatus</name>
    <name type="common">Swimming crab</name>
    <name type="synonym">Neptunus trituberculatus</name>
    <dbReference type="NCBI Taxonomy" id="210409"/>
    <lineage>
        <taxon>Eukaryota</taxon>
        <taxon>Metazoa</taxon>
        <taxon>Ecdysozoa</taxon>
        <taxon>Arthropoda</taxon>
        <taxon>Crustacea</taxon>
        <taxon>Multicrustacea</taxon>
        <taxon>Malacostraca</taxon>
        <taxon>Eumalacostraca</taxon>
        <taxon>Eucarida</taxon>
        <taxon>Decapoda</taxon>
        <taxon>Pleocyemata</taxon>
        <taxon>Brachyura</taxon>
        <taxon>Eubrachyura</taxon>
        <taxon>Portunoidea</taxon>
        <taxon>Portunidae</taxon>
        <taxon>Portuninae</taxon>
        <taxon>Portunus</taxon>
    </lineage>
</organism>
<accession>A0A5B7HQ92</accession>
<reference evidence="1 2" key="1">
    <citation type="submission" date="2019-05" db="EMBL/GenBank/DDBJ databases">
        <title>Another draft genome of Portunus trituberculatus and its Hox gene families provides insights of decapod evolution.</title>
        <authorList>
            <person name="Jeong J.-H."/>
            <person name="Song I."/>
            <person name="Kim S."/>
            <person name="Choi T."/>
            <person name="Kim D."/>
            <person name="Ryu S."/>
            <person name="Kim W."/>
        </authorList>
    </citation>
    <scope>NUCLEOTIDE SEQUENCE [LARGE SCALE GENOMIC DNA]</scope>
    <source>
        <tissue evidence="1">Muscle</tissue>
    </source>
</reference>
<sequence length="106" mass="11663">MKNWASKQEEKNESYNGHNIVLYDSLTVVNSPIHIMFLAAHLLFTHPAAIHPSPVSYRPSRHPPSCHSSISCTLPSISSPNQLSLIHLLSPITLSLPITSPPITPH</sequence>
<evidence type="ECO:0000313" key="2">
    <source>
        <dbReference type="Proteomes" id="UP000324222"/>
    </source>
</evidence>